<protein>
    <submittedName>
        <fullName evidence="1">Uncharacterized protein</fullName>
    </submittedName>
</protein>
<reference evidence="1 2" key="1">
    <citation type="submission" date="2018-11" db="EMBL/GenBank/DDBJ databases">
        <title>Genome sequence of Saitozyma podzolica DSM 27192.</title>
        <authorList>
            <person name="Aliyu H."/>
            <person name="Gorte O."/>
            <person name="Ochsenreither K."/>
        </authorList>
    </citation>
    <scope>NUCLEOTIDE SEQUENCE [LARGE SCALE GENOMIC DNA]</scope>
    <source>
        <strain evidence="1 2">DSM 27192</strain>
    </source>
</reference>
<keyword evidence="2" id="KW-1185">Reference proteome</keyword>
<evidence type="ECO:0000313" key="2">
    <source>
        <dbReference type="Proteomes" id="UP000279259"/>
    </source>
</evidence>
<sequence length="113" mass="13296">MLLDTLLSLDHRQPHYLGTSLNHWPGYHHHFTGMSMGFIWSLLKTPSAGIGKMSREAIETWDEDVLMGELMVARHSKWFKPSDGYEREWGRRIKGRVWKLPAWLDQYADEEAR</sequence>
<accession>A0A427XWA1</accession>
<proteinExistence type="predicted"/>
<dbReference type="Proteomes" id="UP000279259">
    <property type="component" value="Unassembled WGS sequence"/>
</dbReference>
<name>A0A427XWA1_9TREE</name>
<comment type="caution">
    <text evidence="1">The sequence shown here is derived from an EMBL/GenBank/DDBJ whole genome shotgun (WGS) entry which is preliminary data.</text>
</comment>
<organism evidence="1 2">
    <name type="scientific">Saitozyma podzolica</name>
    <dbReference type="NCBI Taxonomy" id="1890683"/>
    <lineage>
        <taxon>Eukaryota</taxon>
        <taxon>Fungi</taxon>
        <taxon>Dikarya</taxon>
        <taxon>Basidiomycota</taxon>
        <taxon>Agaricomycotina</taxon>
        <taxon>Tremellomycetes</taxon>
        <taxon>Tremellales</taxon>
        <taxon>Trimorphomycetaceae</taxon>
        <taxon>Saitozyma</taxon>
    </lineage>
</organism>
<dbReference type="EMBL" id="RSCD01000025">
    <property type="protein sequence ID" value="RSH82995.1"/>
    <property type="molecule type" value="Genomic_DNA"/>
</dbReference>
<gene>
    <name evidence="1" type="ORF">EHS25_005705</name>
</gene>
<evidence type="ECO:0000313" key="1">
    <source>
        <dbReference type="EMBL" id="RSH82995.1"/>
    </source>
</evidence>
<dbReference type="AlphaFoldDB" id="A0A427XWA1"/>